<dbReference type="GO" id="GO:0003677">
    <property type="term" value="F:DNA binding"/>
    <property type="evidence" value="ECO:0007669"/>
    <property type="project" value="InterPro"/>
</dbReference>
<evidence type="ECO:0000313" key="2">
    <source>
        <dbReference type="Proteomes" id="UP000030826"/>
    </source>
</evidence>
<gene>
    <name evidence="1" type="ORF">LA66_06860</name>
</gene>
<comment type="caution">
    <text evidence="1">The sequence shown here is derived from an EMBL/GenBank/DDBJ whole genome shotgun (WGS) entry which is preliminary data.</text>
</comment>
<protein>
    <submittedName>
        <fullName evidence="1">Uncharacterized protein</fullName>
    </submittedName>
</protein>
<sequence>MLTSKHVSCFILNMNHVSDIIDLLGGNAAVSRELGVKPSTVSEMKRRNSIPPKYWAGLLRVAAQSGRQDITADQLVHIHSPETHEVAP</sequence>
<dbReference type="Proteomes" id="UP000030826">
    <property type="component" value="Unassembled WGS sequence"/>
</dbReference>
<dbReference type="EMBL" id="JRFJ01000001">
    <property type="protein sequence ID" value="KHJ56279.1"/>
    <property type="molecule type" value="Genomic_DNA"/>
</dbReference>
<accession>A0A0B1Q797</accession>
<evidence type="ECO:0000313" key="1">
    <source>
        <dbReference type="EMBL" id="KHJ56279.1"/>
    </source>
</evidence>
<organism evidence="1 2">
    <name type="scientific">Aureimonas altamirensis</name>
    <dbReference type="NCBI Taxonomy" id="370622"/>
    <lineage>
        <taxon>Bacteria</taxon>
        <taxon>Pseudomonadati</taxon>
        <taxon>Pseudomonadota</taxon>
        <taxon>Alphaproteobacteria</taxon>
        <taxon>Hyphomicrobiales</taxon>
        <taxon>Aurantimonadaceae</taxon>
        <taxon>Aureimonas</taxon>
    </lineage>
</organism>
<proteinExistence type="predicted"/>
<dbReference type="NCBIfam" id="NF046037">
    <property type="entry name" value="carphisopro"/>
    <property type="match status" value="1"/>
</dbReference>
<dbReference type="InterPro" id="IPR010982">
    <property type="entry name" value="Lambda_DNA-bd_dom_sf"/>
</dbReference>
<dbReference type="Gene3D" id="1.10.260.40">
    <property type="entry name" value="lambda repressor-like DNA-binding domains"/>
    <property type="match status" value="1"/>
</dbReference>
<dbReference type="InterPro" id="IPR059216">
    <property type="entry name" value="LeuA_carph_isopro_dom"/>
</dbReference>
<name>A0A0B1Q797_9HYPH</name>
<dbReference type="AlphaFoldDB" id="A0A0B1Q797"/>
<reference evidence="1 2" key="1">
    <citation type="submission" date="2014-09" db="EMBL/GenBank/DDBJ databases">
        <title>Isolation and characterization of Aurantimonas altamirensis ON-56566 from clinical sample following a dog bite.</title>
        <authorList>
            <person name="Eshaghi A."/>
            <person name="Li A."/>
            <person name="Shahinas D."/>
            <person name="Bahn P."/>
            <person name="Kus J.V."/>
            <person name="Patel S.N."/>
        </authorList>
    </citation>
    <scope>NUCLEOTIDE SEQUENCE [LARGE SCALE GENOMIC DNA]</scope>
    <source>
        <strain evidence="1 2">ON-56566</strain>
    </source>
</reference>